<dbReference type="STRING" id="1238425.J07HQW2_01066"/>
<sequence>MTPTRKDWLAWFRIRAERTVPDADEIDEVILKQETTGDWYVSLVTTVENTPEKPPLSEIEPEGRVGVDLGITSYIHSSENLSVDTLDLSDEYDRYAREGENLIRKNTDTVLPTGRHNVNKLQ</sequence>
<evidence type="ECO:0000313" key="1">
    <source>
        <dbReference type="EMBL" id="ERG94630.1"/>
    </source>
</evidence>
<evidence type="ECO:0000313" key="2">
    <source>
        <dbReference type="Proteomes" id="UP000030710"/>
    </source>
</evidence>
<name>U1NCH0_9EURY</name>
<dbReference type="AlphaFoldDB" id="U1NCH0"/>
<accession>U1NCH0</accession>
<organism evidence="1 2">
    <name type="scientific">Haloquadratum walsbyi J07HQW2</name>
    <dbReference type="NCBI Taxonomy" id="1238425"/>
    <lineage>
        <taxon>Archaea</taxon>
        <taxon>Methanobacteriati</taxon>
        <taxon>Methanobacteriota</taxon>
        <taxon>Stenosarchaea group</taxon>
        <taxon>Halobacteria</taxon>
        <taxon>Halobacteriales</taxon>
        <taxon>Haloferacaceae</taxon>
        <taxon>Haloquadratum</taxon>
    </lineage>
</organism>
<dbReference type="eggNOG" id="arCOG00684">
    <property type="taxonomic scope" value="Archaea"/>
</dbReference>
<proteinExistence type="predicted"/>
<protein>
    <submittedName>
        <fullName evidence="1">Putative transposase</fullName>
    </submittedName>
</protein>
<dbReference type="Proteomes" id="UP000030710">
    <property type="component" value="Unassembled WGS sequence"/>
</dbReference>
<dbReference type="RefSeq" id="WP_021054121.1">
    <property type="nucleotide sequence ID" value="NZ_KE356561.1"/>
</dbReference>
<reference evidence="1 2" key="1">
    <citation type="journal article" date="2013" name="PLoS ONE">
        <title>Assembly-driven community genomics of a hypersaline microbial ecosystem.</title>
        <authorList>
            <person name="Podell S."/>
            <person name="Ugalde J.A."/>
            <person name="Narasingarao P."/>
            <person name="Banfield J.F."/>
            <person name="Heidelberg K.B."/>
            <person name="Allen E.E."/>
        </authorList>
    </citation>
    <scope>NUCLEOTIDE SEQUENCE [LARGE SCALE GENOMIC DNA]</scope>
    <source>
        <strain evidence="2">J07HQW2</strain>
    </source>
</reference>
<gene>
    <name evidence="1" type="ORF">J07HQW2_01066</name>
</gene>
<dbReference type="HOGENOM" id="CLU_162435_0_0_2"/>
<dbReference type="EMBL" id="KE356561">
    <property type="protein sequence ID" value="ERG94630.1"/>
    <property type="molecule type" value="Genomic_DNA"/>
</dbReference>